<dbReference type="Proteomes" id="UP001595906">
    <property type="component" value="Unassembled WGS sequence"/>
</dbReference>
<keyword evidence="3" id="KW-1185">Reference proteome</keyword>
<dbReference type="PROSITE" id="PS51257">
    <property type="entry name" value="PROKAR_LIPOPROTEIN"/>
    <property type="match status" value="1"/>
</dbReference>
<proteinExistence type="predicted"/>
<protein>
    <recommendedName>
        <fullName evidence="4">Tetratricopeptide repeat protein</fullName>
    </recommendedName>
</protein>
<evidence type="ECO:0000313" key="2">
    <source>
        <dbReference type="EMBL" id="MFC4232555.1"/>
    </source>
</evidence>
<keyword evidence="1" id="KW-0732">Signal</keyword>
<dbReference type="RefSeq" id="WP_379014458.1">
    <property type="nucleotide sequence ID" value="NZ_JBHSDC010000022.1"/>
</dbReference>
<feature type="chain" id="PRO_5047421011" description="Tetratricopeptide repeat protein" evidence="1">
    <location>
        <begin position="24"/>
        <end position="223"/>
    </location>
</feature>
<organism evidence="2 3">
    <name type="scientific">Parasediminibacterium paludis</name>
    <dbReference type="NCBI Taxonomy" id="908966"/>
    <lineage>
        <taxon>Bacteria</taxon>
        <taxon>Pseudomonadati</taxon>
        <taxon>Bacteroidota</taxon>
        <taxon>Chitinophagia</taxon>
        <taxon>Chitinophagales</taxon>
        <taxon>Chitinophagaceae</taxon>
        <taxon>Parasediminibacterium</taxon>
    </lineage>
</organism>
<accession>A0ABV8Q0F9</accession>
<comment type="caution">
    <text evidence="2">The sequence shown here is derived from an EMBL/GenBank/DDBJ whole genome shotgun (WGS) entry which is preliminary data.</text>
</comment>
<feature type="signal peptide" evidence="1">
    <location>
        <begin position="1"/>
        <end position="23"/>
    </location>
</feature>
<evidence type="ECO:0000256" key="1">
    <source>
        <dbReference type="SAM" id="SignalP"/>
    </source>
</evidence>
<gene>
    <name evidence="2" type="ORF">ACFOW1_11670</name>
</gene>
<sequence>MKRVLLTNTFIFISLLSTISCLAFYTPDPSKKSENKKSGHYFNDLAEIDAASTVYLHRNYVYTYDEAISTRKRLEKLVEAEPQSLSIRWALMRYYISASNFVGGCDAKAIEQARCIYGTDNYIGCLAYELVYNRLKKFDKAEFWYKRSIVAAQMRDKDDFEWKDIVYNKTAQTDVKVVGAFNNNTSNQLYENNDATYSRKVASKTKINSYKIIVDDRTTIERQ</sequence>
<name>A0ABV8Q0F9_9BACT</name>
<evidence type="ECO:0000313" key="3">
    <source>
        <dbReference type="Proteomes" id="UP001595906"/>
    </source>
</evidence>
<dbReference type="EMBL" id="JBHSDC010000022">
    <property type="protein sequence ID" value="MFC4232555.1"/>
    <property type="molecule type" value="Genomic_DNA"/>
</dbReference>
<evidence type="ECO:0008006" key="4">
    <source>
        <dbReference type="Google" id="ProtNLM"/>
    </source>
</evidence>
<reference evidence="3" key="1">
    <citation type="journal article" date="2019" name="Int. J. Syst. Evol. Microbiol.">
        <title>The Global Catalogue of Microorganisms (GCM) 10K type strain sequencing project: providing services to taxonomists for standard genome sequencing and annotation.</title>
        <authorList>
            <consortium name="The Broad Institute Genomics Platform"/>
            <consortium name="The Broad Institute Genome Sequencing Center for Infectious Disease"/>
            <person name="Wu L."/>
            <person name="Ma J."/>
        </authorList>
    </citation>
    <scope>NUCLEOTIDE SEQUENCE [LARGE SCALE GENOMIC DNA]</scope>
    <source>
        <strain evidence="3">CECT 8010</strain>
    </source>
</reference>